<sequence length="547" mass="60764">MDGAGAAVDDHIGNIRLEWKVQKEKWFCGEPLDPVFEGMVRDFCTFDDTMRDVYRKVKVFMTGIDQLADGLVALSDSVTDGMAHAEDPSIASDSCKLKEATNQIARADAPHSAIAKIRRDMDFNIMNPIRSHLMNNKNLRAYLDKRRRRLLELKTAQKVVDECTQKNVAKTERRYLQASSGLDLAKTMFHEVDKHVFEWLYILEEYRGDILDSTLQTLKYLQYEFFATSAHAISSVLPVRMEFRPMVEMTPEHLDVQVEIELQEAEENGDDEVCTDFSQKLLGKMTKDNKNKPGDGLDSSNSTPALPVDPLSLSSLLSHGFEEGPARRALRLHQNDTQAAMDWLIGGGSEEKEREESVRMPTTIKRIQKLKAMRRAKQEKLRREMEDDDDDDDDDEDDPADVAVQPAPPTLRASAPAPSSSNTGANASVDLLNFDAPTDFTRPVDTSSLPPMRTFDISRCEKGPLTSSGPRAQQDLAQPEVAPSAGSNGAQEQVAELMARAQMSPEEFLLAAQQVVQQRDAVHSTAPSTQAAGPASGPDPSGLDPFW</sequence>
<feature type="compositionally biased region" description="Basic and acidic residues" evidence="1">
    <location>
        <begin position="376"/>
        <end position="385"/>
    </location>
</feature>
<feature type="region of interest" description="Disordered" evidence="1">
    <location>
        <begin position="285"/>
        <end position="306"/>
    </location>
</feature>
<dbReference type="Gene3D" id="1.20.1270.60">
    <property type="entry name" value="Arfaptin homology (AH) domain/BAR domain"/>
    <property type="match status" value="1"/>
</dbReference>
<feature type="region of interest" description="Disordered" evidence="1">
    <location>
        <begin position="515"/>
        <end position="547"/>
    </location>
</feature>
<dbReference type="AlphaFoldDB" id="A0A7S1A190"/>
<feature type="region of interest" description="Disordered" evidence="1">
    <location>
        <begin position="370"/>
        <end position="426"/>
    </location>
</feature>
<reference evidence="3" key="1">
    <citation type="submission" date="2021-01" db="EMBL/GenBank/DDBJ databases">
        <authorList>
            <person name="Corre E."/>
            <person name="Pelletier E."/>
            <person name="Niang G."/>
            <person name="Scheremetjew M."/>
            <person name="Finn R."/>
            <person name="Kale V."/>
            <person name="Holt S."/>
            <person name="Cochrane G."/>
            <person name="Meng A."/>
            <person name="Brown T."/>
            <person name="Cohen L."/>
        </authorList>
    </citation>
    <scope>NUCLEOTIDE SEQUENCE</scope>
</reference>
<evidence type="ECO:0000313" key="3">
    <source>
        <dbReference type="EMBL" id="CAD8839430.1"/>
    </source>
</evidence>
<accession>A0A7S1A190</accession>
<dbReference type="CDD" id="cd07307">
    <property type="entry name" value="BAR"/>
    <property type="match status" value="1"/>
</dbReference>
<dbReference type="PROSITE" id="PS50030">
    <property type="entry name" value="UBA"/>
    <property type="match status" value="1"/>
</dbReference>
<dbReference type="Pfam" id="PF22562">
    <property type="entry name" value="UBA_7"/>
    <property type="match status" value="1"/>
</dbReference>
<dbReference type="SUPFAM" id="SSF103657">
    <property type="entry name" value="BAR/IMD domain-like"/>
    <property type="match status" value="1"/>
</dbReference>
<evidence type="ECO:0000259" key="2">
    <source>
        <dbReference type="PROSITE" id="PS50030"/>
    </source>
</evidence>
<feature type="compositionally biased region" description="Acidic residues" evidence="1">
    <location>
        <begin position="386"/>
        <end position="400"/>
    </location>
</feature>
<protein>
    <recommendedName>
        <fullName evidence="2">UBA domain-containing protein</fullName>
    </recommendedName>
</protein>
<dbReference type="InterPro" id="IPR009060">
    <property type="entry name" value="UBA-like_sf"/>
</dbReference>
<dbReference type="InterPro" id="IPR027267">
    <property type="entry name" value="AH/BAR_dom_sf"/>
</dbReference>
<feature type="compositionally biased region" description="Basic and acidic residues" evidence="1">
    <location>
        <begin position="285"/>
        <end position="295"/>
    </location>
</feature>
<feature type="region of interest" description="Disordered" evidence="1">
    <location>
        <begin position="439"/>
        <end position="498"/>
    </location>
</feature>
<evidence type="ECO:0000256" key="1">
    <source>
        <dbReference type="SAM" id="MobiDB-lite"/>
    </source>
</evidence>
<feature type="compositionally biased region" description="Polar residues" evidence="1">
    <location>
        <begin position="417"/>
        <end position="426"/>
    </location>
</feature>
<organism evidence="3">
    <name type="scientific">Noctiluca scintillans</name>
    <name type="common">Sea sparkle</name>
    <name type="synonym">Red tide dinoflagellate</name>
    <dbReference type="NCBI Taxonomy" id="2966"/>
    <lineage>
        <taxon>Eukaryota</taxon>
        <taxon>Sar</taxon>
        <taxon>Alveolata</taxon>
        <taxon>Dinophyceae</taxon>
        <taxon>Noctilucales</taxon>
        <taxon>Noctilucaceae</taxon>
        <taxon>Noctiluca</taxon>
    </lineage>
</organism>
<proteinExistence type="predicted"/>
<dbReference type="EMBL" id="HBFQ01019642">
    <property type="protein sequence ID" value="CAD8839430.1"/>
    <property type="molecule type" value="Transcribed_RNA"/>
</dbReference>
<dbReference type="SUPFAM" id="SSF46934">
    <property type="entry name" value="UBA-like"/>
    <property type="match status" value="1"/>
</dbReference>
<dbReference type="Gene3D" id="1.10.8.10">
    <property type="entry name" value="DNA helicase RuvA subunit, C-terminal domain"/>
    <property type="match status" value="1"/>
</dbReference>
<dbReference type="InterPro" id="IPR015940">
    <property type="entry name" value="UBA"/>
</dbReference>
<gene>
    <name evidence="3" type="ORF">NSCI0253_LOCUS13778</name>
</gene>
<feature type="domain" description="UBA" evidence="2">
    <location>
        <begin position="307"/>
        <end position="347"/>
    </location>
</feature>
<name>A0A7S1A190_NOCSC</name>